<evidence type="ECO:0000313" key="2">
    <source>
        <dbReference type="EMBL" id="RXH38392.1"/>
    </source>
</evidence>
<feature type="chain" id="PRO_5020277520" evidence="1">
    <location>
        <begin position="23"/>
        <end position="82"/>
    </location>
</feature>
<feature type="signal peptide" evidence="1">
    <location>
        <begin position="1"/>
        <end position="22"/>
    </location>
</feature>
<reference evidence="2 3" key="1">
    <citation type="submission" date="2015-04" db="EMBL/GenBank/DDBJ databases">
        <title>Comparative genomics of rhizobia nodulating Arachis hypogaea in China.</title>
        <authorList>
            <person name="Li Y."/>
        </authorList>
    </citation>
    <scope>NUCLEOTIDE SEQUENCE [LARGE SCALE GENOMIC DNA]</scope>
    <source>
        <strain evidence="2 3">CCBAU 51757</strain>
    </source>
</reference>
<protein>
    <submittedName>
        <fullName evidence="2">Uncharacterized protein</fullName>
    </submittedName>
</protein>
<evidence type="ECO:0000313" key="3">
    <source>
        <dbReference type="Proteomes" id="UP000289546"/>
    </source>
</evidence>
<accession>A0A4Q0SGV9</accession>
<sequence length="82" mass="8851">MTIKYILAVALVTPFLIVSSMAQQYQGGPKSPAPMTRQSGGDIYAQGIDVYAPRSDIYAQGVRTEKSHAYRGGPKTVVPHGR</sequence>
<dbReference type="EMBL" id="LBJQ01000005">
    <property type="protein sequence ID" value="RXH38392.1"/>
    <property type="molecule type" value="Genomic_DNA"/>
</dbReference>
<name>A0A4Q0SGV9_9BRAD</name>
<comment type="caution">
    <text evidence="2">The sequence shown here is derived from an EMBL/GenBank/DDBJ whole genome shotgun (WGS) entry which is preliminary data.</text>
</comment>
<evidence type="ECO:0000256" key="1">
    <source>
        <dbReference type="SAM" id="SignalP"/>
    </source>
</evidence>
<dbReference type="RefSeq" id="WP_128916162.1">
    <property type="nucleotide sequence ID" value="NZ_LBJC01000012.1"/>
</dbReference>
<dbReference type="Proteomes" id="UP000289546">
    <property type="component" value="Unassembled WGS sequence"/>
</dbReference>
<dbReference type="AlphaFoldDB" id="A0A4Q0SGV9"/>
<dbReference type="OrthoDB" id="8242987at2"/>
<gene>
    <name evidence="2" type="ORF">XH99_01130</name>
</gene>
<proteinExistence type="predicted"/>
<keyword evidence="1" id="KW-0732">Signal</keyword>
<keyword evidence="3" id="KW-1185">Reference proteome</keyword>
<organism evidence="2 3">
    <name type="scientific">Bradyrhizobium nanningense</name>
    <dbReference type="NCBI Taxonomy" id="1325118"/>
    <lineage>
        <taxon>Bacteria</taxon>
        <taxon>Pseudomonadati</taxon>
        <taxon>Pseudomonadota</taxon>
        <taxon>Alphaproteobacteria</taxon>
        <taxon>Hyphomicrobiales</taxon>
        <taxon>Nitrobacteraceae</taxon>
        <taxon>Bradyrhizobium</taxon>
    </lineage>
</organism>